<evidence type="ECO:0000313" key="4">
    <source>
        <dbReference type="Proteomes" id="UP000054495"/>
    </source>
</evidence>
<dbReference type="Proteomes" id="UP000054495">
    <property type="component" value="Unassembled WGS sequence"/>
</dbReference>
<dbReference type="CDD" id="cd07987">
    <property type="entry name" value="LPLAT_MGAT-like"/>
    <property type="match status" value="1"/>
</dbReference>
<keyword evidence="2" id="KW-0472">Membrane</keyword>
<dbReference type="PANTHER" id="PTHR22753">
    <property type="entry name" value="TRANSMEMBRANE PROTEIN 68"/>
    <property type="match status" value="1"/>
</dbReference>
<dbReference type="GO" id="GO:0016020">
    <property type="term" value="C:membrane"/>
    <property type="evidence" value="ECO:0007669"/>
    <property type="project" value="TreeGrafter"/>
</dbReference>
<name>A0A0D6LR84_9BILA</name>
<dbReference type="AlphaFoldDB" id="A0A0D6LR84"/>
<evidence type="ECO:0000256" key="1">
    <source>
        <dbReference type="SAM" id="MobiDB-lite"/>
    </source>
</evidence>
<gene>
    <name evidence="3" type="ORF">ANCCEY_06331</name>
</gene>
<keyword evidence="2" id="KW-1133">Transmembrane helix</keyword>
<sequence length="292" mass="33759">MRSIWPLNLFEDIINSEWDEYLLWLFLPIIIVFVLPIFLVLFIYGCVIFLHIYGLRHQIREAYNTSYWNGARVAITSFWDAVGYVWHGWSAICKVFSITAGTVEECTNQLKEGNLLCIAPGGVREALFSDPNVYDMLWGKRLGFARVVINARTPVIPMFTENCRESFRTPVWGRSFFRWIYEKTKMPLCPIYGGFPVKMITHLGKPMTFDYDNVTPEEVRRQIKKEVRSLIRQHQRLPGSILRGIAQRFRSGKPKQRDVLPEQIELLNRSNGQSNGTTAQEDNSAVTSDVNT</sequence>
<reference evidence="3 4" key="1">
    <citation type="submission" date="2013-05" db="EMBL/GenBank/DDBJ databases">
        <title>Draft genome of the parasitic nematode Anyclostoma ceylanicum.</title>
        <authorList>
            <person name="Mitreva M."/>
        </authorList>
    </citation>
    <scope>NUCLEOTIDE SEQUENCE [LARGE SCALE GENOMIC DNA]</scope>
</reference>
<accession>A0A0D6LR84</accession>
<evidence type="ECO:0008006" key="5">
    <source>
        <dbReference type="Google" id="ProtNLM"/>
    </source>
</evidence>
<dbReference type="PANTHER" id="PTHR22753:SF14">
    <property type="entry name" value="MONOACYLGLYCEROL_DIACYLGLYCEROL O-ACYLTRANSFERASE"/>
    <property type="match status" value="1"/>
</dbReference>
<organism evidence="3 4">
    <name type="scientific">Ancylostoma ceylanicum</name>
    <dbReference type="NCBI Taxonomy" id="53326"/>
    <lineage>
        <taxon>Eukaryota</taxon>
        <taxon>Metazoa</taxon>
        <taxon>Ecdysozoa</taxon>
        <taxon>Nematoda</taxon>
        <taxon>Chromadorea</taxon>
        <taxon>Rhabditida</taxon>
        <taxon>Rhabditina</taxon>
        <taxon>Rhabditomorpha</taxon>
        <taxon>Strongyloidea</taxon>
        <taxon>Ancylostomatidae</taxon>
        <taxon>Ancylostomatinae</taxon>
        <taxon>Ancylostoma</taxon>
    </lineage>
</organism>
<proteinExistence type="predicted"/>
<dbReference type="EMBL" id="KE124937">
    <property type="protein sequence ID" value="EPB74565.1"/>
    <property type="molecule type" value="Genomic_DNA"/>
</dbReference>
<keyword evidence="2" id="KW-0812">Transmembrane</keyword>
<keyword evidence="4" id="KW-1185">Reference proteome</keyword>
<evidence type="ECO:0000313" key="3">
    <source>
        <dbReference type="EMBL" id="EPB74565.1"/>
    </source>
</evidence>
<feature type="region of interest" description="Disordered" evidence="1">
    <location>
        <begin position="268"/>
        <end position="292"/>
    </location>
</feature>
<protein>
    <recommendedName>
        <fullName evidence="5">Acyltransferase</fullName>
    </recommendedName>
</protein>
<feature type="transmembrane region" description="Helical" evidence="2">
    <location>
        <begin position="22"/>
        <end position="50"/>
    </location>
</feature>
<evidence type="ECO:0000256" key="2">
    <source>
        <dbReference type="SAM" id="Phobius"/>
    </source>
</evidence>